<dbReference type="CDD" id="cd05013">
    <property type="entry name" value="SIS_RpiR"/>
    <property type="match status" value="1"/>
</dbReference>
<keyword evidence="2" id="KW-0238">DNA-binding</keyword>
<dbReference type="PANTHER" id="PTHR30514:SF1">
    <property type="entry name" value="HTH-TYPE TRANSCRIPTIONAL REGULATOR HEXR-RELATED"/>
    <property type="match status" value="1"/>
</dbReference>
<dbReference type="RefSeq" id="WP_207974887.1">
    <property type="nucleotide sequence ID" value="NZ_JAGDEL010000001.1"/>
</dbReference>
<dbReference type="PANTHER" id="PTHR30514">
    <property type="entry name" value="GLUCOKINASE"/>
    <property type="match status" value="1"/>
</dbReference>
<evidence type="ECO:0000313" key="7">
    <source>
        <dbReference type="Proteomes" id="UP000663981"/>
    </source>
</evidence>
<comment type="caution">
    <text evidence="6">The sequence shown here is derived from an EMBL/GenBank/DDBJ whole genome shotgun (WGS) entry which is preliminary data.</text>
</comment>
<evidence type="ECO:0000256" key="2">
    <source>
        <dbReference type="ARBA" id="ARBA00023125"/>
    </source>
</evidence>
<dbReference type="PROSITE" id="PS51071">
    <property type="entry name" value="HTH_RPIR"/>
    <property type="match status" value="1"/>
</dbReference>
<gene>
    <name evidence="6" type="ORF">I7822_00695</name>
</gene>
<keyword evidence="3" id="KW-0804">Transcription</keyword>
<dbReference type="InterPro" id="IPR009057">
    <property type="entry name" value="Homeodomain-like_sf"/>
</dbReference>
<dbReference type="InterPro" id="IPR047640">
    <property type="entry name" value="RpiR-like"/>
</dbReference>
<feature type="domain" description="SIS" evidence="5">
    <location>
        <begin position="104"/>
        <end position="238"/>
    </location>
</feature>
<keyword evidence="7" id="KW-1185">Reference proteome</keyword>
<evidence type="ECO:0000256" key="3">
    <source>
        <dbReference type="ARBA" id="ARBA00023163"/>
    </source>
</evidence>
<dbReference type="EMBL" id="JAGDEL010000001">
    <property type="protein sequence ID" value="MBO1510213.1"/>
    <property type="molecule type" value="Genomic_DNA"/>
</dbReference>
<dbReference type="InterPro" id="IPR035472">
    <property type="entry name" value="RpiR-like_SIS"/>
</dbReference>
<evidence type="ECO:0000259" key="4">
    <source>
        <dbReference type="PROSITE" id="PS51071"/>
    </source>
</evidence>
<keyword evidence="1" id="KW-0805">Transcription regulation</keyword>
<proteinExistence type="predicted"/>
<dbReference type="SUPFAM" id="SSF46689">
    <property type="entry name" value="Homeodomain-like"/>
    <property type="match status" value="1"/>
</dbReference>
<dbReference type="Pfam" id="PF01380">
    <property type="entry name" value="SIS"/>
    <property type="match status" value="1"/>
</dbReference>
<dbReference type="InterPro" id="IPR000281">
    <property type="entry name" value="HTH_RpiR"/>
</dbReference>
<organism evidence="6 7">
    <name type="scientific">Metabacillus bambusae</name>
    <dbReference type="NCBI Taxonomy" id="2795218"/>
    <lineage>
        <taxon>Bacteria</taxon>
        <taxon>Bacillati</taxon>
        <taxon>Bacillota</taxon>
        <taxon>Bacilli</taxon>
        <taxon>Bacillales</taxon>
        <taxon>Bacillaceae</taxon>
        <taxon>Metabacillus</taxon>
    </lineage>
</organism>
<dbReference type="Proteomes" id="UP000663981">
    <property type="component" value="Unassembled WGS sequence"/>
</dbReference>
<sequence>MFTDEVIATFNDLEIILYNYIIKNKAKVIYMRIRDLADETHVSTSTIMRFCRKLNCEGFSEFKVKLKLLIDEKKEPKIKSSQYVLAEFFERTQNEKFTSKLKDVAHTISKTDTVIFIGIGSSGTLAEYGARYFSSLGKFTMYLKDWFMPIHADLNKSITIAISFSGENPFTISHIHKLKERGSKILSITNNAQSTIAKISDINLSYYITEEFVDSSNISTQIPVIFILEETARRVYEISRGNK</sequence>
<accession>A0ABS3MW29</accession>
<evidence type="ECO:0000256" key="1">
    <source>
        <dbReference type="ARBA" id="ARBA00023015"/>
    </source>
</evidence>
<dbReference type="InterPro" id="IPR036388">
    <property type="entry name" value="WH-like_DNA-bd_sf"/>
</dbReference>
<reference evidence="6 7" key="1">
    <citation type="submission" date="2021-03" db="EMBL/GenBank/DDBJ databases">
        <title>Whole genome sequence of Metabacillus bambusae BG109.</title>
        <authorList>
            <person name="Jeong J.W."/>
        </authorList>
    </citation>
    <scope>NUCLEOTIDE SEQUENCE [LARGE SCALE GENOMIC DNA]</scope>
    <source>
        <strain evidence="6 7">BG109</strain>
    </source>
</reference>
<dbReference type="Gene3D" id="3.40.50.10490">
    <property type="entry name" value="Glucose-6-phosphate isomerase like protein, domain 1"/>
    <property type="match status" value="1"/>
</dbReference>
<dbReference type="SUPFAM" id="SSF53697">
    <property type="entry name" value="SIS domain"/>
    <property type="match status" value="1"/>
</dbReference>
<dbReference type="InterPro" id="IPR046348">
    <property type="entry name" value="SIS_dom_sf"/>
</dbReference>
<dbReference type="Pfam" id="PF01418">
    <property type="entry name" value="HTH_6"/>
    <property type="match status" value="1"/>
</dbReference>
<evidence type="ECO:0000313" key="6">
    <source>
        <dbReference type="EMBL" id="MBO1510213.1"/>
    </source>
</evidence>
<protein>
    <submittedName>
        <fullName evidence="6">MurR/RpiR family transcriptional regulator</fullName>
    </submittedName>
</protein>
<dbReference type="InterPro" id="IPR001347">
    <property type="entry name" value="SIS_dom"/>
</dbReference>
<feature type="domain" description="HTH rpiR-type" evidence="4">
    <location>
        <begin position="1"/>
        <end position="73"/>
    </location>
</feature>
<name>A0ABS3MW29_9BACI</name>
<evidence type="ECO:0000259" key="5">
    <source>
        <dbReference type="PROSITE" id="PS51464"/>
    </source>
</evidence>
<dbReference type="PROSITE" id="PS51464">
    <property type="entry name" value="SIS"/>
    <property type="match status" value="1"/>
</dbReference>
<dbReference type="Gene3D" id="1.10.10.10">
    <property type="entry name" value="Winged helix-like DNA-binding domain superfamily/Winged helix DNA-binding domain"/>
    <property type="match status" value="1"/>
</dbReference>